<dbReference type="EMBL" id="FUXK01000012">
    <property type="protein sequence ID" value="SJZ84519.1"/>
    <property type="molecule type" value="Genomic_DNA"/>
</dbReference>
<dbReference type="RefSeq" id="WP_234984365.1">
    <property type="nucleotide sequence ID" value="NZ_FUXK01000012.1"/>
</dbReference>
<dbReference type="AlphaFoldDB" id="A0A1T4NZB6"/>
<proteinExistence type="predicted"/>
<sequence length="138" mass="15648">MTGNKMKRYKFIIKLSDGNEIQATSVGNSRDEAVERLLALPQTTEFIGSAQVIDAVLVGEEAVLPVPVDRFVLQRASDPNWWIVGDPEGMFVIRFQEHDFNGTRKITYLKDTSSNALAEARVLREIPEWLQLYHSEVL</sequence>
<reference evidence="1 2" key="1">
    <citation type="submission" date="2017-02" db="EMBL/GenBank/DDBJ databases">
        <authorList>
            <person name="Peterson S.W."/>
        </authorList>
    </citation>
    <scope>NUCLEOTIDE SEQUENCE [LARGE SCALE GENOMIC DNA]</scope>
    <source>
        <strain evidence="1 2">ATCC 43324</strain>
    </source>
</reference>
<evidence type="ECO:0000313" key="2">
    <source>
        <dbReference type="Proteomes" id="UP000190065"/>
    </source>
</evidence>
<gene>
    <name evidence="1" type="ORF">SAMN02745202_01238</name>
</gene>
<dbReference type="Proteomes" id="UP000190065">
    <property type="component" value="Unassembled WGS sequence"/>
</dbReference>
<name>A0A1T4NZB6_9BACT</name>
<organism evidence="1 2">
    <name type="scientific">Segatella oulorum</name>
    <dbReference type="NCBI Taxonomy" id="28136"/>
    <lineage>
        <taxon>Bacteria</taxon>
        <taxon>Pseudomonadati</taxon>
        <taxon>Bacteroidota</taxon>
        <taxon>Bacteroidia</taxon>
        <taxon>Bacteroidales</taxon>
        <taxon>Prevotellaceae</taxon>
        <taxon>Segatella</taxon>
    </lineage>
</organism>
<accession>A0A1T4NZB6</accession>
<protein>
    <submittedName>
        <fullName evidence="1">Uncharacterized protein</fullName>
    </submittedName>
</protein>
<evidence type="ECO:0000313" key="1">
    <source>
        <dbReference type="EMBL" id="SJZ84519.1"/>
    </source>
</evidence>